<keyword evidence="5" id="KW-0106">Calcium</keyword>
<proteinExistence type="predicted"/>
<dbReference type="GO" id="GO:0007156">
    <property type="term" value="P:homophilic cell adhesion via plasma membrane adhesion molecules"/>
    <property type="evidence" value="ECO:0007669"/>
    <property type="project" value="InterPro"/>
</dbReference>
<dbReference type="EMBL" id="JANIPJ010000018">
    <property type="protein sequence ID" value="MCR2806635.1"/>
    <property type="molecule type" value="Genomic_DNA"/>
</dbReference>
<keyword evidence="6" id="KW-1133">Transmembrane helix</keyword>
<dbReference type="GO" id="GO:0005509">
    <property type="term" value="F:calcium ion binding"/>
    <property type="evidence" value="ECO:0007669"/>
    <property type="project" value="InterPro"/>
</dbReference>
<evidence type="ECO:0000256" key="2">
    <source>
        <dbReference type="ARBA" id="ARBA00022692"/>
    </source>
</evidence>
<dbReference type="PROSITE" id="PS51272">
    <property type="entry name" value="SLH"/>
    <property type="match status" value="3"/>
</dbReference>
<evidence type="ECO:0000256" key="4">
    <source>
        <dbReference type="ARBA" id="ARBA00022737"/>
    </source>
</evidence>
<dbReference type="GO" id="GO:0000902">
    <property type="term" value="P:cell morphogenesis"/>
    <property type="evidence" value="ECO:0007669"/>
    <property type="project" value="TreeGrafter"/>
</dbReference>
<dbReference type="InterPro" id="IPR001119">
    <property type="entry name" value="SLH_dom"/>
</dbReference>
<dbReference type="GO" id="GO:0016339">
    <property type="term" value="P:calcium-dependent cell-cell adhesion via plasma membrane cell adhesion molecules"/>
    <property type="evidence" value="ECO:0007669"/>
    <property type="project" value="TreeGrafter"/>
</dbReference>
<dbReference type="Gene3D" id="2.60.40.3440">
    <property type="match status" value="1"/>
</dbReference>
<feature type="domain" description="SLH" evidence="10">
    <location>
        <begin position="1763"/>
        <end position="1821"/>
    </location>
</feature>
<evidence type="ECO:0000256" key="6">
    <source>
        <dbReference type="ARBA" id="ARBA00022989"/>
    </source>
</evidence>
<evidence type="ECO:0000313" key="12">
    <source>
        <dbReference type="Proteomes" id="UP001141950"/>
    </source>
</evidence>
<dbReference type="Pfam" id="PF00028">
    <property type="entry name" value="Cadherin"/>
    <property type="match status" value="3"/>
</dbReference>
<feature type="domain" description="Cadherin" evidence="9">
    <location>
        <begin position="793"/>
        <end position="888"/>
    </location>
</feature>
<dbReference type="SMART" id="SM00112">
    <property type="entry name" value="CA"/>
    <property type="match status" value="3"/>
</dbReference>
<dbReference type="InterPro" id="IPR015919">
    <property type="entry name" value="Cadherin-like_sf"/>
</dbReference>
<dbReference type="InterPro" id="IPR022409">
    <property type="entry name" value="PKD/Chitinase_dom"/>
</dbReference>
<comment type="caution">
    <text evidence="11">The sequence shown here is derived from an EMBL/GenBank/DDBJ whole genome shotgun (WGS) entry which is preliminary data.</text>
</comment>
<name>A0A9X2MUA6_9BACL</name>
<dbReference type="GO" id="GO:0016477">
    <property type="term" value="P:cell migration"/>
    <property type="evidence" value="ECO:0007669"/>
    <property type="project" value="TreeGrafter"/>
</dbReference>
<dbReference type="GO" id="GO:0016342">
    <property type="term" value="C:catenin complex"/>
    <property type="evidence" value="ECO:0007669"/>
    <property type="project" value="TreeGrafter"/>
</dbReference>
<dbReference type="Gene3D" id="2.60.40.10">
    <property type="entry name" value="Immunoglobulins"/>
    <property type="match status" value="2"/>
</dbReference>
<dbReference type="CDD" id="cd11304">
    <property type="entry name" value="Cadherin_repeat"/>
    <property type="match status" value="3"/>
</dbReference>
<keyword evidence="3 8" id="KW-0732">Signal</keyword>
<reference evidence="11" key="1">
    <citation type="submission" date="2022-08" db="EMBL/GenBank/DDBJ databases">
        <title>The genomic sequence of strain Paenibacillus sp. SCIV0701.</title>
        <authorList>
            <person name="Zhao H."/>
        </authorList>
    </citation>
    <scope>NUCLEOTIDE SEQUENCE</scope>
    <source>
        <strain evidence="11">SCIV0701</strain>
    </source>
</reference>
<dbReference type="Pfam" id="PF00395">
    <property type="entry name" value="SLH"/>
    <property type="match status" value="3"/>
</dbReference>
<gene>
    <name evidence="11" type="ORF">NQZ67_22385</name>
</gene>
<feature type="domain" description="Cadherin" evidence="9">
    <location>
        <begin position="246"/>
        <end position="336"/>
    </location>
</feature>
<accession>A0A9X2MUA6</accession>
<evidence type="ECO:0000259" key="10">
    <source>
        <dbReference type="PROSITE" id="PS51272"/>
    </source>
</evidence>
<evidence type="ECO:0000259" key="9">
    <source>
        <dbReference type="PROSITE" id="PS50268"/>
    </source>
</evidence>
<keyword evidence="7" id="KW-0472">Membrane</keyword>
<dbReference type="SMART" id="SM00089">
    <property type="entry name" value="PKD"/>
    <property type="match status" value="2"/>
</dbReference>
<dbReference type="PROSITE" id="PS50268">
    <property type="entry name" value="CADHERIN_2"/>
    <property type="match status" value="3"/>
</dbReference>
<evidence type="ECO:0000256" key="8">
    <source>
        <dbReference type="SAM" id="SignalP"/>
    </source>
</evidence>
<keyword evidence="2" id="KW-0812">Transmembrane</keyword>
<dbReference type="GO" id="GO:0008013">
    <property type="term" value="F:beta-catenin binding"/>
    <property type="evidence" value="ECO:0007669"/>
    <property type="project" value="TreeGrafter"/>
</dbReference>
<dbReference type="InterPro" id="IPR039808">
    <property type="entry name" value="Cadherin"/>
</dbReference>
<sequence>MMSKKLAILLVLCMTLTLLNPIGSALTVSAAGETGTIAPVKDKFDDEILSYDGDGGLNFIGYMSSFGQHTSHLQFDLAGQIDSGRALKQVELVLPILEGRIVRNQSSIDPYIKLYGAGDDGWSEASGEASDVPAFELDEFIMKKDISFSAYQAHFSPSEPSPPMLIRMDVTNFIKDQLVDSQDRQATFVLEGPNASDINAGASGEIRHYISISDADGPQNSAGVPYLLYEYEPNSPPTALSLSSNSIAENAASGTSIGTLTATDPDAGDTFTYALVPGGDAASFTIAGNSLRSNAVFNYEAKSSYGFEVEVTDSVGNKFKSPFTVQVTDVNEVPALTSVQINGGAATTNSNSVTVAVSSADPENNVTKLLLSNNNSDWTELTAGPSVTWPLASGDGLKTVYVKAKDAGGLESPVQSDTITLDQTAPSGGVTINGGQAHANAAAVTLTVDYGDAAQMRFSNEDLAWSGWTAAAVTHPWTLAPGDGEKTVYMELRDAAGNVSSPPSSDTILLDTAAPTEIQLSPGSIAENSESGTVVGTLSTTDPDSTGYVYELTGGDTASFTLTGTTISSNAVFDYEQKNSYTLNVKVTDLAGNAFTDTITVVVTNAPEPPVVTSVQINGGAAFTTSDSVTVTVAYDDPDGDVSRLLLSNDNSDWTELAPATSVPWTLAPGDGTKTVYVKARDAGGRESAVASDLIGLDMTIPSGSVTIEGGQTYVNDRDVNLSINYGDAAEMRFSNDGTGWSGWVSAAASYTWQLSAGDGEKTVYMELRDAANNVSIPPISDTIILDMTAPTSIQLSSNSIAENRAAGTTVGTLSTTDPDSAGYVYELTGVDSASFTLSGTTISSNEVFDYEQKNSYSLTLKVTDQAGNSFSDAMTILVTDVQEAPAISSVQINGGAAFTTSGSVTLNVSYTDPENNVSALLLSNDGNSWTELAASPSVSWTLAPGDGTKTVYVKAKDASGLESVEQSDAIVLDTTPPEVDGVTDGAKLNRAVEVSFNEGSATLNGSPFGTIDRTGTISTDGSYTLIVTDAAGLTTKVDFSIDATPPVVTGVADGAFYNSAVTPTYSDANPSSVLTATVNESPFTSGTIVSDNDEYLLLVKDDYDNETLIAFTIDKTAPAGTLTINNGAAETTSANVTLTLTATDATELDMRFSLDGTTWADGEWEAFVGEKSWTLAAGYGAKTVYVQLRDEAGNVNTTAISDSILYRSIPAAADSGVTGTEDTAIDFAQADFNYSNADGIPIDTVTILSLPEHGSLKLDGAAVEEDDEVPPADLDKLQFVPDSNWFGTTTFEWTVSANALEASGPADMEIEVTSVNDAPAAETLQFTTSIGRAVDGQLKATDIESDPLTYAIVDQPATGTIDLDESTGEFTFTPQPGNYSTVTFTYKVNDGLLDSAAATVTVRNNPPVIIVEPPKPPVIIDGLTGLPGVEVKVEIKDGQEVIVISLDGERLEDVIKKSEDGVITIDVGDKAKNVELGIDEKLLELLDEGNKTITIVMGGSSYGLSAAAIDELLRGWEGDSSKLVLEIKKADAMSSAKLERIADNKGFKLLVEPMSFQLYRQSGESRTKLTSVKGYLTISYGEEELKGQKPTTAVLLLPNGKAVHVPTRIEEQDGGFDMRVHSFAGGVFTLIAYETSFEDVSGWAKTYIDELASRLVVQGTGEGQFMPGRSVTRAEFASIITGALGLYNIENAGTFRDIEGDAWYAEAVAAAYAFGLISGYGDQTFRPDEQISREEAMVILSRAFGLMELKPDFTEDEQADALASFGDQDQLHAWSEEAVALTVLLGIVNGNGAGISPDEPMTRAQLAAVIVRLLQVGQFM</sequence>
<feature type="signal peptide" evidence="8">
    <location>
        <begin position="1"/>
        <end position="30"/>
    </location>
</feature>
<dbReference type="Proteomes" id="UP001141950">
    <property type="component" value="Unassembled WGS sequence"/>
</dbReference>
<comment type="subcellular location">
    <subcellularLocation>
        <location evidence="1">Membrane</location>
        <topology evidence="1">Single-pass membrane protein</topology>
    </subcellularLocation>
</comment>
<feature type="domain" description="Cadherin" evidence="9">
    <location>
        <begin position="524"/>
        <end position="612"/>
    </location>
</feature>
<evidence type="ECO:0000256" key="1">
    <source>
        <dbReference type="ARBA" id="ARBA00004167"/>
    </source>
</evidence>
<evidence type="ECO:0000313" key="11">
    <source>
        <dbReference type="EMBL" id="MCR2806635.1"/>
    </source>
</evidence>
<dbReference type="GO" id="GO:0034332">
    <property type="term" value="P:adherens junction organization"/>
    <property type="evidence" value="ECO:0007669"/>
    <property type="project" value="TreeGrafter"/>
</dbReference>
<organism evidence="11 12">
    <name type="scientific">Paenibacillus soyae</name>
    <dbReference type="NCBI Taxonomy" id="2969249"/>
    <lineage>
        <taxon>Bacteria</taxon>
        <taxon>Bacillati</taxon>
        <taxon>Bacillota</taxon>
        <taxon>Bacilli</taxon>
        <taxon>Bacillales</taxon>
        <taxon>Paenibacillaceae</taxon>
        <taxon>Paenibacillus</taxon>
    </lineage>
</organism>
<keyword evidence="12" id="KW-1185">Reference proteome</keyword>
<protein>
    <submittedName>
        <fullName evidence="11">S-layer homology domain-containing protein</fullName>
    </submittedName>
</protein>
<dbReference type="InterPro" id="IPR013783">
    <property type="entry name" value="Ig-like_fold"/>
</dbReference>
<dbReference type="GO" id="GO:0007043">
    <property type="term" value="P:cell-cell junction assembly"/>
    <property type="evidence" value="ECO:0007669"/>
    <property type="project" value="TreeGrafter"/>
</dbReference>
<feature type="domain" description="SLH" evidence="10">
    <location>
        <begin position="1632"/>
        <end position="1691"/>
    </location>
</feature>
<dbReference type="GO" id="GO:0044331">
    <property type="term" value="P:cell-cell adhesion mediated by cadherin"/>
    <property type="evidence" value="ECO:0007669"/>
    <property type="project" value="TreeGrafter"/>
</dbReference>
<dbReference type="SUPFAM" id="SSF49313">
    <property type="entry name" value="Cadherin-like"/>
    <property type="match status" value="3"/>
</dbReference>
<dbReference type="PRINTS" id="PR00205">
    <property type="entry name" value="CADHERIN"/>
</dbReference>
<dbReference type="Pfam" id="PF17963">
    <property type="entry name" value="Big_9"/>
    <property type="match status" value="1"/>
</dbReference>
<feature type="domain" description="SLH" evidence="10">
    <location>
        <begin position="1692"/>
        <end position="1755"/>
    </location>
</feature>
<dbReference type="GO" id="GO:0045296">
    <property type="term" value="F:cadherin binding"/>
    <property type="evidence" value="ECO:0007669"/>
    <property type="project" value="TreeGrafter"/>
</dbReference>
<evidence type="ECO:0000256" key="3">
    <source>
        <dbReference type="ARBA" id="ARBA00022729"/>
    </source>
</evidence>
<evidence type="ECO:0000256" key="7">
    <source>
        <dbReference type="ARBA" id="ARBA00023136"/>
    </source>
</evidence>
<feature type="chain" id="PRO_5040800353" evidence="8">
    <location>
        <begin position="31"/>
        <end position="1821"/>
    </location>
</feature>
<dbReference type="GO" id="GO:0005912">
    <property type="term" value="C:adherens junction"/>
    <property type="evidence" value="ECO:0007669"/>
    <property type="project" value="TreeGrafter"/>
</dbReference>
<evidence type="ECO:0000256" key="5">
    <source>
        <dbReference type="ARBA" id="ARBA00022837"/>
    </source>
</evidence>
<dbReference type="Gene3D" id="2.60.40.60">
    <property type="entry name" value="Cadherins"/>
    <property type="match status" value="3"/>
</dbReference>
<keyword evidence="4" id="KW-0677">Repeat</keyword>
<dbReference type="PANTHER" id="PTHR24027:SF422">
    <property type="entry name" value="CADHERIN DOMAIN-CONTAINING PROTEIN"/>
    <property type="match status" value="1"/>
</dbReference>
<dbReference type="InterPro" id="IPR002126">
    <property type="entry name" value="Cadherin-like_dom"/>
</dbReference>
<dbReference type="PANTHER" id="PTHR24027">
    <property type="entry name" value="CADHERIN-23"/>
    <property type="match status" value="1"/>
</dbReference>